<evidence type="ECO:0000313" key="2">
    <source>
        <dbReference type="EMBL" id="KAL2069584.1"/>
    </source>
</evidence>
<reference evidence="2 3" key="1">
    <citation type="journal article" date="2024" name="Commun. Biol.">
        <title>Comparative genomic analysis of thermophilic fungi reveals convergent evolutionary adaptations and gene losses.</title>
        <authorList>
            <person name="Steindorff A.S."/>
            <person name="Aguilar-Pontes M.V."/>
            <person name="Robinson A.J."/>
            <person name="Andreopoulos B."/>
            <person name="LaButti K."/>
            <person name="Kuo A."/>
            <person name="Mondo S."/>
            <person name="Riley R."/>
            <person name="Otillar R."/>
            <person name="Haridas S."/>
            <person name="Lipzen A."/>
            <person name="Grimwood J."/>
            <person name="Schmutz J."/>
            <person name="Clum A."/>
            <person name="Reid I.D."/>
            <person name="Moisan M.C."/>
            <person name="Butler G."/>
            <person name="Nguyen T.T.M."/>
            <person name="Dewar K."/>
            <person name="Conant G."/>
            <person name="Drula E."/>
            <person name="Henrissat B."/>
            <person name="Hansel C."/>
            <person name="Singer S."/>
            <person name="Hutchinson M.I."/>
            <person name="de Vries R.P."/>
            <person name="Natvig D.O."/>
            <person name="Powell A.J."/>
            <person name="Tsang A."/>
            <person name="Grigoriev I.V."/>
        </authorList>
    </citation>
    <scope>NUCLEOTIDE SEQUENCE [LARGE SCALE GENOMIC DNA]</scope>
    <source>
        <strain evidence="2 3">CBS 494.80</strain>
    </source>
</reference>
<keyword evidence="3" id="KW-1185">Reference proteome</keyword>
<evidence type="ECO:0000313" key="3">
    <source>
        <dbReference type="Proteomes" id="UP001595075"/>
    </source>
</evidence>
<protein>
    <submittedName>
        <fullName evidence="2">Uncharacterized protein</fullName>
    </submittedName>
</protein>
<organism evidence="2 3">
    <name type="scientific">Oculimacula yallundae</name>
    <dbReference type="NCBI Taxonomy" id="86028"/>
    <lineage>
        <taxon>Eukaryota</taxon>
        <taxon>Fungi</taxon>
        <taxon>Dikarya</taxon>
        <taxon>Ascomycota</taxon>
        <taxon>Pezizomycotina</taxon>
        <taxon>Leotiomycetes</taxon>
        <taxon>Helotiales</taxon>
        <taxon>Ploettnerulaceae</taxon>
        <taxon>Oculimacula</taxon>
    </lineage>
</organism>
<dbReference type="Proteomes" id="UP001595075">
    <property type="component" value="Unassembled WGS sequence"/>
</dbReference>
<feature type="region of interest" description="Disordered" evidence="1">
    <location>
        <begin position="52"/>
        <end position="73"/>
    </location>
</feature>
<dbReference type="EMBL" id="JAZHXI010000007">
    <property type="protein sequence ID" value="KAL2069584.1"/>
    <property type="molecule type" value="Genomic_DNA"/>
</dbReference>
<gene>
    <name evidence="2" type="ORF">VTL71DRAFT_14263</name>
</gene>
<evidence type="ECO:0000256" key="1">
    <source>
        <dbReference type="SAM" id="MobiDB-lite"/>
    </source>
</evidence>
<accession>A0ABR4CIJ7</accession>
<proteinExistence type="predicted"/>
<name>A0ABR4CIJ7_9HELO</name>
<comment type="caution">
    <text evidence="2">The sequence shown here is derived from an EMBL/GenBank/DDBJ whole genome shotgun (WGS) entry which is preliminary data.</text>
</comment>
<sequence>MADEWEYSPLAIQFTPWVAKHYVARDRRAISRTSHLTSLDEPLLRDNTTQINASLSTSHQRKATSKRHQEERPVITRSTSTFPTSPSIHPSTHLHTQRRKQFLRPILEVKLRDPVHLAYQLHALLNKNKTDQTNQTIRRNNAKEMCNHTYKTYLRCLHREWIGFEMCPDIEKCTDKKWLPIRLLQDVPGWCVECRGKMGVERAERAGGDRNGNGRSLL</sequence>